<dbReference type="InterPro" id="IPR025983">
    <property type="entry name" value="Cys_rich_CPCC"/>
</dbReference>
<feature type="domain" description="Cysteine-rich CPCC" evidence="1">
    <location>
        <begin position="40"/>
        <end position="94"/>
    </location>
</feature>
<keyword evidence="3" id="KW-1185">Reference proteome</keyword>
<reference evidence="2 3" key="1">
    <citation type="submission" date="2018-09" db="EMBL/GenBank/DDBJ databases">
        <title>Alcanivorax profundi sp. nov., isolated from 1000 m-depth seawater of the Mariana Trench.</title>
        <authorList>
            <person name="Liu J."/>
        </authorList>
    </citation>
    <scope>NUCLEOTIDE SEQUENCE [LARGE SCALE GENOMIC DNA]</scope>
    <source>
        <strain evidence="2 3">MTEO17</strain>
    </source>
</reference>
<dbReference type="EMBL" id="QYYA01000002">
    <property type="protein sequence ID" value="RJG18654.1"/>
    <property type="molecule type" value="Genomic_DNA"/>
</dbReference>
<organism evidence="2 3">
    <name type="scientific">Alcanivorax profundi</name>
    <dbReference type="NCBI Taxonomy" id="2338368"/>
    <lineage>
        <taxon>Bacteria</taxon>
        <taxon>Pseudomonadati</taxon>
        <taxon>Pseudomonadota</taxon>
        <taxon>Gammaproteobacteria</taxon>
        <taxon>Oceanospirillales</taxon>
        <taxon>Alcanivoracaceae</taxon>
        <taxon>Alcanivorax</taxon>
    </lineage>
</organism>
<dbReference type="OrthoDB" id="1456570at2"/>
<evidence type="ECO:0000259" key="1">
    <source>
        <dbReference type="Pfam" id="PF14206"/>
    </source>
</evidence>
<protein>
    <recommendedName>
        <fullName evidence="1">Cysteine-rich CPCC domain-containing protein</fullName>
    </recommendedName>
</protein>
<dbReference type="Pfam" id="PF14206">
    <property type="entry name" value="Cys_rich_CPCC"/>
    <property type="match status" value="1"/>
</dbReference>
<dbReference type="Proteomes" id="UP000283734">
    <property type="component" value="Unassembled WGS sequence"/>
</dbReference>
<evidence type="ECO:0000313" key="2">
    <source>
        <dbReference type="EMBL" id="RJG18654.1"/>
    </source>
</evidence>
<gene>
    <name evidence="2" type="ORF">D4A39_09350</name>
</gene>
<proteinExistence type="predicted"/>
<dbReference type="AlphaFoldDB" id="A0A418Y044"/>
<dbReference type="RefSeq" id="WP_119917959.1">
    <property type="nucleotide sequence ID" value="NZ_QYYA01000002.1"/>
</dbReference>
<sequence length="167" mass="19177">MPRHPWNEEQQAALNQRRALFATRYQHITLNKRHRVNRTACPCCGYPTIGERGRYEICGLCFWEDDGQDDDDADTCWGGPNGDYSLTEARLNVLLHDSMYHPDNNTTVTGPDTAEINAIKQALRDLYTRLPVQADADLPAAWKTILEQERTLRKARDKRWKALQAPP</sequence>
<comment type="caution">
    <text evidence="2">The sequence shown here is derived from an EMBL/GenBank/DDBJ whole genome shotgun (WGS) entry which is preliminary data.</text>
</comment>
<accession>A0A418Y044</accession>
<name>A0A418Y044_9GAMM</name>
<evidence type="ECO:0000313" key="3">
    <source>
        <dbReference type="Proteomes" id="UP000283734"/>
    </source>
</evidence>